<dbReference type="AlphaFoldDB" id="A0A2P5ASD6"/>
<feature type="compositionally biased region" description="Polar residues" evidence="1">
    <location>
        <begin position="109"/>
        <end position="124"/>
    </location>
</feature>
<keyword evidence="3" id="KW-1185">Reference proteome</keyword>
<name>A0A2P5ASD6_TREOI</name>
<dbReference type="EMBL" id="JXTC01000717">
    <property type="protein sequence ID" value="PON39444.1"/>
    <property type="molecule type" value="Genomic_DNA"/>
</dbReference>
<gene>
    <name evidence="2" type="ORF">TorRG33x02_342680</name>
</gene>
<comment type="caution">
    <text evidence="2">The sequence shown here is derived from an EMBL/GenBank/DDBJ whole genome shotgun (WGS) entry which is preliminary data.</text>
</comment>
<dbReference type="InParanoid" id="A0A2P5ASD6"/>
<reference evidence="3" key="1">
    <citation type="submission" date="2016-06" db="EMBL/GenBank/DDBJ databases">
        <title>Parallel loss of symbiosis genes in relatives of nitrogen-fixing non-legume Parasponia.</title>
        <authorList>
            <person name="Van Velzen R."/>
            <person name="Holmer R."/>
            <person name="Bu F."/>
            <person name="Rutten L."/>
            <person name="Van Zeijl A."/>
            <person name="Liu W."/>
            <person name="Santuari L."/>
            <person name="Cao Q."/>
            <person name="Sharma T."/>
            <person name="Shen D."/>
            <person name="Roswanjaya Y."/>
            <person name="Wardhani T."/>
            <person name="Kalhor M.S."/>
            <person name="Jansen J."/>
            <person name="Van den Hoogen J."/>
            <person name="Gungor B."/>
            <person name="Hartog M."/>
            <person name="Hontelez J."/>
            <person name="Verver J."/>
            <person name="Yang W.-C."/>
            <person name="Schijlen E."/>
            <person name="Repin R."/>
            <person name="Schilthuizen M."/>
            <person name="Schranz E."/>
            <person name="Heidstra R."/>
            <person name="Miyata K."/>
            <person name="Fedorova E."/>
            <person name="Kohlen W."/>
            <person name="Bisseling T."/>
            <person name="Smit S."/>
            <person name="Geurts R."/>
        </authorList>
    </citation>
    <scope>NUCLEOTIDE SEQUENCE [LARGE SCALE GENOMIC DNA]</scope>
    <source>
        <strain evidence="3">cv. RG33-2</strain>
    </source>
</reference>
<sequence>GLNKNLDEARGRILGMKTLPKIREVVSEVRHEKSRKKVMLGPSTNQPAAAESSALAARGSSQNFADKPRKGRSWCDHCRRPGHTKEMCWKIHSKPADWKLARERETRGNHVTTEDTPATPNSAPFSREQWELLQKLINQPHSITQP</sequence>
<evidence type="ECO:0000313" key="2">
    <source>
        <dbReference type="EMBL" id="PON39444.1"/>
    </source>
</evidence>
<feature type="region of interest" description="Disordered" evidence="1">
    <location>
        <begin position="28"/>
        <end position="73"/>
    </location>
</feature>
<dbReference type="OrthoDB" id="1746033at2759"/>
<accession>A0A2P5ASD6</accession>
<proteinExistence type="predicted"/>
<feature type="non-terminal residue" evidence="2">
    <location>
        <position position="1"/>
    </location>
</feature>
<feature type="region of interest" description="Disordered" evidence="1">
    <location>
        <begin position="102"/>
        <end position="126"/>
    </location>
</feature>
<dbReference type="PANTHER" id="PTHR34222">
    <property type="entry name" value="GAG_PRE-INTEGRS DOMAIN-CONTAINING PROTEIN"/>
    <property type="match status" value="1"/>
</dbReference>
<feature type="compositionally biased region" description="Low complexity" evidence="1">
    <location>
        <begin position="48"/>
        <end position="61"/>
    </location>
</feature>
<evidence type="ECO:0000256" key="1">
    <source>
        <dbReference type="SAM" id="MobiDB-lite"/>
    </source>
</evidence>
<evidence type="ECO:0000313" key="3">
    <source>
        <dbReference type="Proteomes" id="UP000237000"/>
    </source>
</evidence>
<dbReference type="STRING" id="63057.A0A2P5ASD6"/>
<organism evidence="2 3">
    <name type="scientific">Trema orientale</name>
    <name type="common">Charcoal tree</name>
    <name type="synonym">Celtis orientalis</name>
    <dbReference type="NCBI Taxonomy" id="63057"/>
    <lineage>
        <taxon>Eukaryota</taxon>
        <taxon>Viridiplantae</taxon>
        <taxon>Streptophyta</taxon>
        <taxon>Embryophyta</taxon>
        <taxon>Tracheophyta</taxon>
        <taxon>Spermatophyta</taxon>
        <taxon>Magnoliopsida</taxon>
        <taxon>eudicotyledons</taxon>
        <taxon>Gunneridae</taxon>
        <taxon>Pentapetalae</taxon>
        <taxon>rosids</taxon>
        <taxon>fabids</taxon>
        <taxon>Rosales</taxon>
        <taxon>Cannabaceae</taxon>
        <taxon>Trema</taxon>
    </lineage>
</organism>
<dbReference type="PANTHER" id="PTHR34222:SF91">
    <property type="match status" value="1"/>
</dbReference>
<dbReference type="Proteomes" id="UP000237000">
    <property type="component" value="Unassembled WGS sequence"/>
</dbReference>
<protein>
    <submittedName>
        <fullName evidence="2">Uncharacterized protein</fullName>
    </submittedName>
</protein>